<dbReference type="PANTHER" id="PTHR43085:SF15">
    <property type="entry name" value="2-DEHYDRO-3-DEOXYGLUCONOKINASE"/>
    <property type="match status" value="1"/>
</dbReference>
<dbReference type="GO" id="GO:0008673">
    <property type="term" value="F:2-dehydro-3-deoxygluconokinase activity"/>
    <property type="evidence" value="ECO:0007669"/>
    <property type="project" value="TreeGrafter"/>
</dbReference>
<evidence type="ECO:0000256" key="2">
    <source>
        <dbReference type="ARBA" id="ARBA00022679"/>
    </source>
</evidence>
<dbReference type="Pfam" id="PF00294">
    <property type="entry name" value="PfkB"/>
    <property type="match status" value="1"/>
</dbReference>
<comment type="similarity">
    <text evidence="1">Belongs to the carbohydrate kinase PfkB family.</text>
</comment>
<evidence type="ECO:0000313" key="5">
    <source>
        <dbReference type="EMBL" id="MBE0348989.1"/>
    </source>
</evidence>
<dbReference type="PANTHER" id="PTHR43085">
    <property type="entry name" value="HEXOKINASE FAMILY MEMBER"/>
    <property type="match status" value="1"/>
</dbReference>
<dbReference type="CDD" id="cd01166">
    <property type="entry name" value="KdgK"/>
    <property type="match status" value="1"/>
</dbReference>
<dbReference type="PROSITE" id="PS00584">
    <property type="entry name" value="PFKB_KINASES_2"/>
    <property type="match status" value="1"/>
</dbReference>
<evidence type="ECO:0000259" key="4">
    <source>
        <dbReference type="Pfam" id="PF00294"/>
    </source>
</evidence>
<dbReference type="InterPro" id="IPR050306">
    <property type="entry name" value="PfkB_Carbo_kinase"/>
</dbReference>
<keyword evidence="3 5" id="KW-0418">Kinase</keyword>
<evidence type="ECO:0000256" key="1">
    <source>
        <dbReference type="ARBA" id="ARBA00010688"/>
    </source>
</evidence>
<dbReference type="GO" id="GO:0005829">
    <property type="term" value="C:cytosol"/>
    <property type="evidence" value="ECO:0007669"/>
    <property type="project" value="TreeGrafter"/>
</dbReference>
<keyword evidence="2" id="KW-0808">Transferase</keyword>
<dbReference type="InterPro" id="IPR011611">
    <property type="entry name" value="PfkB_dom"/>
</dbReference>
<dbReference type="SUPFAM" id="SSF53613">
    <property type="entry name" value="Ribokinase-like"/>
    <property type="match status" value="1"/>
</dbReference>
<gene>
    <name evidence="5" type="primary">kdgK</name>
    <name evidence="5" type="ORF">PPEP_b0869</name>
</gene>
<dbReference type="RefSeq" id="WP_147389930.1">
    <property type="nucleotide sequence ID" value="NZ_AQHF01000034.1"/>
</dbReference>
<organism evidence="5 6">
    <name type="scientific">Pseudoalteromonas peptidolytica F12-50-A1</name>
    <dbReference type="NCBI Taxonomy" id="1315280"/>
    <lineage>
        <taxon>Bacteria</taxon>
        <taxon>Pseudomonadati</taxon>
        <taxon>Pseudomonadota</taxon>
        <taxon>Gammaproteobacteria</taxon>
        <taxon>Alteromonadales</taxon>
        <taxon>Pseudoalteromonadaceae</taxon>
        <taxon>Pseudoalteromonas</taxon>
    </lineage>
</organism>
<sequence>MKSMIKRIVFFGECMVEHNADGVIAFGGDTFNTAWYLAQLLRQVKHDEITVSYATALGTDGASADLTAMLSAAHINQDYIIVTPESCLGEYWISLDDNGERRFTFARDKSPVKAYFNRQQRLIQALQDKQVDAIYLSGVSLAILCDSQRRCLFQALAMFKEAGGMIFFDNNYRQALWPSSEAKQSYLALMPLVDIAFLTDEDEYAVYGTQGVNDIISLHQQRSMQPQILVIRQGAKPCLLVSSNDTPVIYIAAQHIKPAFILDTCGAGDAFAGGFMAQWLLGTELRSAARFAHRVAAKVIQHHGALIPEHLLPSLETQECHYENAL</sequence>
<feature type="domain" description="Carbohydrate kinase PfkB" evidence="4">
    <location>
        <begin position="18"/>
        <end position="308"/>
    </location>
</feature>
<dbReference type="InterPro" id="IPR002173">
    <property type="entry name" value="Carboh/pur_kinase_PfkB_CS"/>
</dbReference>
<reference evidence="5 6" key="1">
    <citation type="submission" date="2015-06" db="EMBL/GenBank/DDBJ databases">
        <title>Genome sequence of Pseudoalteromonas peptidolytica.</title>
        <authorList>
            <person name="Xie B.-B."/>
            <person name="Rong J.-C."/>
            <person name="Qin Q.-L."/>
            <person name="Zhang Y.-Z."/>
        </authorList>
    </citation>
    <scope>NUCLEOTIDE SEQUENCE [LARGE SCALE GENOMIC DNA]</scope>
    <source>
        <strain evidence="5 6">F12-50-A1</strain>
    </source>
</reference>
<comment type="caution">
    <text evidence="5">The sequence shown here is derived from an EMBL/GenBank/DDBJ whole genome shotgun (WGS) entry which is preliminary data.</text>
</comment>
<protein>
    <submittedName>
        <fullName evidence="5">2-dehydro-3-deoxygluconokinase</fullName>
    </submittedName>
</protein>
<accession>A0A8I0N1T1</accession>
<name>A0A8I0N1T1_9GAMM</name>
<dbReference type="GO" id="GO:0042840">
    <property type="term" value="P:D-glucuronate catabolic process"/>
    <property type="evidence" value="ECO:0007669"/>
    <property type="project" value="TreeGrafter"/>
</dbReference>
<dbReference type="Proteomes" id="UP000660708">
    <property type="component" value="Unassembled WGS sequence"/>
</dbReference>
<proteinExistence type="inferred from homology"/>
<dbReference type="GO" id="GO:0019698">
    <property type="term" value="P:D-galacturonate catabolic process"/>
    <property type="evidence" value="ECO:0007669"/>
    <property type="project" value="TreeGrafter"/>
</dbReference>
<dbReference type="Gene3D" id="3.40.1190.20">
    <property type="match status" value="1"/>
</dbReference>
<evidence type="ECO:0000256" key="3">
    <source>
        <dbReference type="ARBA" id="ARBA00022777"/>
    </source>
</evidence>
<evidence type="ECO:0000313" key="6">
    <source>
        <dbReference type="Proteomes" id="UP000660708"/>
    </source>
</evidence>
<keyword evidence="6" id="KW-1185">Reference proteome</keyword>
<dbReference type="AlphaFoldDB" id="A0A8I0N1T1"/>
<dbReference type="EMBL" id="AQHF01000034">
    <property type="protein sequence ID" value="MBE0348989.1"/>
    <property type="molecule type" value="Genomic_DNA"/>
</dbReference>
<dbReference type="GO" id="GO:0006974">
    <property type="term" value="P:DNA damage response"/>
    <property type="evidence" value="ECO:0007669"/>
    <property type="project" value="TreeGrafter"/>
</dbReference>
<dbReference type="InterPro" id="IPR029056">
    <property type="entry name" value="Ribokinase-like"/>
</dbReference>